<dbReference type="Proteomes" id="UP000052978">
    <property type="component" value="Unassembled WGS sequence"/>
</dbReference>
<dbReference type="EMBL" id="KE161857">
    <property type="protein sequence ID" value="EPQ05700.1"/>
    <property type="molecule type" value="Genomic_DNA"/>
</dbReference>
<name>S7MQI4_MYOBR</name>
<evidence type="ECO:0000313" key="3">
    <source>
        <dbReference type="Proteomes" id="UP000052978"/>
    </source>
</evidence>
<dbReference type="eggNOG" id="ENOG502QTSN">
    <property type="taxonomic scope" value="Eukaryota"/>
</dbReference>
<proteinExistence type="inferred from homology"/>
<dbReference type="Gene3D" id="3.60.60.10">
    <property type="entry name" value="Penicillin V Acylase, Chain A"/>
    <property type="match status" value="1"/>
</dbReference>
<dbReference type="InterPro" id="IPR005322">
    <property type="entry name" value="Peptidase_C69"/>
</dbReference>
<evidence type="ECO:0000313" key="2">
    <source>
        <dbReference type="EMBL" id="EPQ05700.1"/>
    </source>
</evidence>
<dbReference type="Pfam" id="PF03577">
    <property type="entry name" value="Peptidase_C69"/>
    <property type="match status" value="1"/>
</dbReference>
<comment type="similarity">
    <text evidence="1">Belongs to the peptidase C69 family. Secernin subfamily.</text>
</comment>
<dbReference type="PANTHER" id="PTHR12994">
    <property type="entry name" value="SECERNIN"/>
    <property type="match status" value="1"/>
</dbReference>
<organism evidence="2 3">
    <name type="scientific">Myotis brandtii</name>
    <name type="common">Brandt's bat</name>
    <dbReference type="NCBI Taxonomy" id="109478"/>
    <lineage>
        <taxon>Eukaryota</taxon>
        <taxon>Metazoa</taxon>
        <taxon>Chordata</taxon>
        <taxon>Craniata</taxon>
        <taxon>Vertebrata</taxon>
        <taxon>Euteleostomi</taxon>
        <taxon>Mammalia</taxon>
        <taxon>Eutheria</taxon>
        <taxon>Laurasiatheria</taxon>
        <taxon>Chiroptera</taxon>
        <taxon>Yangochiroptera</taxon>
        <taxon>Vespertilionidae</taxon>
        <taxon>Myotis</taxon>
    </lineage>
</organism>
<accession>S7MQI4</accession>
<dbReference type="PANTHER" id="PTHR12994:SF7">
    <property type="entry name" value="SECERNIN-1"/>
    <property type="match status" value="1"/>
</dbReference>
<reference evidence="2 3" key="1">
    <citation type="journal article" date="2013" name="Nat. Commun.">
        <title>Genome analysis reveals insights into physiology and longevity of the Brandt's bat Myotis brandtii.</title>
        <authorList>
            <person name="Seim I."/>
            <person name="Fang X."/>
            <person name="Xiong Z."/>
            <person name="Lobanov A.V."/>
            <person name="Huang Z."/>
            <person name="Ma S."/>
            <person name="Feng Y."/>
            <person name="Turanov A.A."/>
            <person name="Zhu Y."/>
            <person name="Lenz T.L."/>
            <person name="Gerashchenko M.V."/>
            <person name="Fan D."/>
            <person name="Hee Yim S."/>
            <person name="Yao X."/>
            <person name="Jordan D."/>
            <person name="Xiong Y."/>
            <person name="Ma Y."/>
            <person name="Lyapunov A.N."/>
            <person name="Chen G."/>
            <person name="Kulakova O.I."/>
            <person name="Sun Y."/>
            <person name="Lee S.G."/>
            <person name="Bronson R.T."/>
            <person name="Moskalev A.A."/>
            <person name="Sunyaev S.R."/>
            <person name="Zhang G."/>
            <person name="Krogh A."/>
            <person name="Wang J."/>
            <person name="Gladyshev V.N."/>
        </authorList>
    </citation>
    <scope>NUCLEOTIDE SEQUENCE [LARGE SCALE GENOMIC DNA]</scope>
</reference>
<gene>
    <name evidence="2" type="ORF">D623_10034002</name>
</gene>
<dbReference type="FunFam" id="3.60.60.10:FF:000001">
    <property type="entry name" value="Secernin 1"/>
    <property type="match status" value="1"/>
</dbReference>
<evidence type="ECO:0000256" key="1">
    <source>
        <dbReference type="ARBA" id="ARBA00005705"/>
    </source>
</evidence>
<keyword evidence="3" id="KW-1185">Reference proteome</keyword>
<dbReference type="GO" id="GO:0006508">
    <property type="term" value="P:proteolysis"/>
    <property type="evidence" value="ECO:0007669"/>
    <property type="project" value="InterPro"/>
</dbReference>
<dbReference type="MEROPS" id="C69.003"/>
<dbReference type="GO" id="GO:0070004">
    <property type="term" value="F:cysteine-type exopeptidase activity"/>
    <property type="evidence" value="ECO:0007669"/>
    <property type="project" value="InterPro"/>
</dbReference>
<sequence length="266" mass="29454">MAAAPPSCCLVAFPPRAKDGLVVFGKNSARPRDEVQEVVYFPAADHEPESKVECTYISVDQVPKTHAIVISRPAWLWGAEMGANEHGVCIANEAVNAREPAAETEALLGMDLVRLGLERGSTAKEALDVIVALLEEHGQGGNYYEDAGSCHSFQSAYLIVDREEAWVLETVGKYWAAEKVTEGVRCICNQLSLTTKIDAEHPELRSYAQRQGWWTGEDEFNFSEVFSPADDHLHCCAGKDSLEKQEESITVQTMIDILLCEQRLKR</sequence>
<dbReference type="AlphaFoldDB" id="S7MQI4"/>
<dbReference type="GO" id="GO:0016805">
    <property type="term" value="F:dipeptidase activity"/>
    <property type="evidence" value="ECO:0007669"/>
    <property type="project" value="InterPro"/>
</dbReference>
<protein>
    <submittedName>
        <fullName evidence="2">Secernin-1</fullName>
    </submittedName>
</protein>